<protein>
    <recommendedName>
        <fullName evidence="4">Outer membrane protein beta-barrel domain-containing protein</fullName>
    </recommendedName>
</protein>
<keyword evidence="3" id="KW-1185">Reference proteome</keyword>
<sequence length="229" mass="25572">MKLRSIFASLVILSIVISSNKTTAQAPTPSIESPESITTEPSFKKIILQPYIGGSNMKKWAYDANNYENQSSKGSLHYGVSGEFMVNNRIGIGFDAIFTPFERTEYNSYYDPNTGGTTSFSDETVITENKLRILPKIYIHFNVDDPQWDLYISGGIGANIMFTELRVNGVEKDYGSMAYSGDFPVLNPSFPFAGRFSFGTRYYINDFLGLSFEFGVGGPPFSLGMNFRF</sequence>
<dbReference type="SUPFAM" id="SSF56925">
    <property type="entry name" value="OMPA-like"/>
    <property type="match status" value="1"/>
</dbReference>
<proteinExistence type="predicted"/>
<reference evidence="2 3" key="1">
    <citation type="submission" date="2019-02" db="EMBL/GenBank/DDBJ databases">
        <title>Genome sequence of the sea-ice species Brumimicrobium glaciale.</title>
        <authorList>
            <person name="Bowman J.P."/>
        </authorList>
    </citation>
    <scope>NUCLEOTIDE SEQUENCE [LARGE SCALE GENOMIC DNA]</scope>
    <source>
        <strain evidence="2 3">IC156</strain>
    </source>
</reference>
<feature type="signal peptide" evidence="1">
    <location>
        <begin position="1"/>
        <end position="24"/>
    </location>
</feature>
<dbReference type="Proteomes" id="UP000293952">
    <property type="component" value="Unassembled WGS sequence"/>
</dbReference>
<name>A0A4Q4KJJ8_9FLAO</name>
<dbReference type="AlphaFoldDB" id="A0A4Q4KJJ8"/>
<gene>
    <name evidence="2" type="ORF">ERX46_12480</name>
</gene>
<dbReference type="EMBL" id="SETE01000005">
    <property type="protein sequence ID" value="RYM32867.1"/>
    <property type="molecule type" value="Genomic_DNA"/>
</dbReference>
<keyword evidence="1" id="KW-0732">Signal</keyword>
<evidence type="ECO:0000256" key="1">
    <source>
        <dbReference type="SAM" id="SignalP"/>
    </source>
</evidence>
<comment type="caution">
    <text evidence="2">The sequence shown here is derived from an EMBL/GenBank/DDBJ whole genome shotgun (WGS) entry which is preliminary data.</text>
</comment>
<organism evidence="2 3">
    <name type="scientific">Brumimicrobium glaciale</name>
    <dbReference type="NCBI Taxonomy" id="200475"/>
    <lineage>
        <taxon>Bacteria</taxon>
        <taxon>Pseudomonadati</taxon>
        <taxon>Bacteroidota</taxon>
        <taxon>Flavobacteriia</taxon>
        <taxon>Flavobacteriales</taxon>
        <taxon>Crocinitomicaceae</taxon>
        <taxon>Brumimicrobium</taxon>
    </lineage>
</organism>
<dbReference type="RefSeq" id="WP_130094204.1">
    <property type="nucleotide sequence ID" value="NZ_SETE01000005.1"/>
</dbReference>
<evidence type="ECO:0008006" key="4">
    <source>
        <dbReference type="Google" id="ProtNLM"/>
    </source>
</evidence>
<dbReference type="InterPro" id="IPR011250">
    <property type="entry name" value="OMP/PagP_B-barrel"/>
</dbReference>
<evidence type="ECO:0000313" key="2">
    <source>
        <dbReference type="EMBL" id="RYM32867.1"/>
    </source>
</evidence>
<dbReference type="OrthoDB" id="9768147at2"/>
<evidence type="ECO:0000313" key="3">
    <source>
        <dbReference type="Proteomes" id="UP000293952"/>
    </source>
</evidence>
<feature type="chain" id="PRO_5020183827" description="Outer membrane protein beta-barrel domain-containing protein" evidence="1">
    <location>
        <begin position="25"/>
        <end position="229"/>
    </location>
</feature>
<accession>A0A4Q4KJJ8</accession>